<dbReference type="Proteomes" id="UP000694864">
    <property type="component" value="Chromosome 11"/>
</dbReference>
<feature type="domain" description="F-box" evidence="1">
    <location>
        <begin position="28"/>
        <end position="77"/>
    </location>
</feature>
<evidence type="ECO:0000313" key="2">
    <source>
        <dbReference type="Proteomes" id="UP000694864"/>
    </source>
</evidence>
<dbReference type="InterPro" id="IPR017451">
    <property type="entry name" value="F-box-assoc_interact_dom"/>
</dbReference>
<dbReference type="InterPro" id="IPR001810">
    <property type="entry name" value="F-box_dom"/>
</dbReference>
<dbReference type="NCBIfam" id="TIGR01640">
    <property type="entry name" value="F_box_assoc_1"/>
    <property type="match status" value="1"/>
</dbReference>
<dbReference type="PANTHER" id="PTHR31111:SF94">
    <property type="entry name" value="E3 UBIQUITIN-PROTEIN LIGASE SGIP1"/>
    <property type="match status" value="1"/>
</dbReference>
<proteinExistence type="predicted"/>
<evidence type="ECO:0000259" key="1">
    <source>
        <dbReference type="PROSITE" id="PS50181"/>
    </source>
</evidence>
<accession>A0ABM0UT10</accession>
<dbReference type="RefSeq" id="XP_010445843.1">
    <property type="nucleotide sequence ID" value="XM_010447541.1"/>
</dbReference>
<dbReference type="PANTHER" id="PTHR31111">
    <property type="entry name" value="BNAA05G37150D PROTEIN-RELATED"/>
    <property type="match status" value="1"/>
</dbReference>
<keyword evidence="2" id="KW-1185">Reference proteome</keyword>
<dbReference type="SMART" id="SM00256">
    <property type="entry name" value="FBOX"/>
    <property type="match status" value="1"/>
</dbReference>
<dbReference type="InterPro" id="IPR036047">
    <property type="entry name" value="F-box-like_dom_sf"/>
</dbReference>
<reference evidence="2" key="1">
    <citation type="journal article" date="2014" name="Nat. Commun.">
        <title>The emerging biofuel crop Camelina sativa retains a highly undifferentiated hexaploid genome structure.</title>
        <authorList>
            <person name="Kagale S."/>
            <person name="Koh C."/>
            <person name="Nixon J."/>
            <person name="Bollina V."/>
            <person name="Clarke W.E."/>
            <person name="Tuteja R."/>
            <person name="Spillane C."/>
            <person name="Robinson S.J."/>
            <person name="Links M.G."/>
            <person name="Clarke C."/>
            <person name="Higgins E.E."/>
            <person name="Huebert T."/>
            <person name="Sharpe A.G."/>
            <person name="Parkin I.A."/>
        </authorList>
    </citation>
    <scope>NUCLEOTIDE SEQUENCE [LARGE SCALE GENOMIC DNA]</scope>
    <source>
        <strain evidence="2">cv. DH55</strain>
    </source>
</reference>
<gene>
    <name evidence="3" type="primary">LOC104728581</name>
</gene>
<dbReference type="SUPFAM" id="SSF81383">
    <property type="entry name" value="F-box domain"/>
    <property type="match status" value="1"/>
</dbReference>
<dbReference type="InterPro" id="IPR013187">
    <property type="entry name" value="F-box-assoc_dom_typ3"/>
</dbReference>
<dbReference type="PROSITE" id="PS50181">
    <property type="entry name" value="FBOX"/>
    <property type="match status" value="1"/>
</dbReference>
<dbReference type="Gene3D" id="1.20.1280.50">
    <property type="match status" value="1"/>
</dbReference>
<organism evidence="2 3">
    <name type="scientific">Camelina sativa</name>
    <name type="common">False flax</name>
    <name type="synonym">Myagrum sativum</name>
    <dbReference type="NCBI Taxonomy" id="90675"/>
    <lineage>
        <taxon>Eukaryota</taxon>
        <taxon>Viridiplantae</taxon>
        <taxon>Streptophyta</taxon>
        <taxon>Embryophyta</taxon>
        <taxon>Tracheophyta</taxon>
        <taxon>Spermatophyta</taxon>
        <taxon>Magnoliopsida</taxon>
        <taxon>eudicotyledons</taxon>
        <taxon>Gunneridae</taxon>
        <taxon>Pentapetalae</taxon>
        <taxon>rosids</taxon>
        <taxon>malvids</taxon>
        <taxon>Brassicales</taxon>
        <taxon>Brassicaceae</taxon>
        <taxon>Camelineae</taxon>
        <taxon>Camelina</taxon>
    </lineage>
</organism>
<dbReference type="Pfam" id="PF08268">
    <property type="entry name" value="FBA_3"/>
    <property type="match status" value="1"/>
</dbReference>
<dbReference type="GeneID" id="104728581"/>
<name>A0ABM0UT10_CAMSA</name>
<dbReference type="Pfam" id="PF00646">
    <property type="entry name" value="F-box"/>
    <property type="match status" value="1"/>
</dbReference>
<reference evidence="3" key="2">
    <citation type="submission" date="2025-08" db="UniProtKB">
        <authorList>
            <consortium name="RefSeq"/>
        </authorList>
    </citation>
    <scope>IDENTIFICATION</scope>
    <source>
        <tissue evidence="3">Leaf</tissue>
    </source>
</reference>
<protein>
    <submittedName>
        <fullName evidence="3">F-box protein At3g47030-like</fullName>
    </submittedName>
</protein>
<sequence length="391" mass="44776">MFGILGLINAAMGKRQKRLVPSPSKSLGEYSKEIPVDLLIDVFSRLPLKDVASCRCVSKLWSSILRCPEFTQLFLKISTVRPRILFTFLYNDKRIFYSMPQDLNPNRNYSSPISPYYQMQFPKGLGSCEDMCPSILGLICNKSKKPMICNPSTGEYISLPLAKTKRNQMRPYFGYDPIDKIFKVLCVSDDYVYRVSTLGTGVGTWKKVECSIPHQPLHTEICIDGVLYYLAERLGNGTPSRYMLVCFDVKLERFKFLVVDLLILSSALINYQGKLGILLPNQGSINKRTESFELRVLENSDEVKWSKTVYVLPSYWNDLVAYNNLRFVGMTSAGVIVLSTYQLLKPFYLFYYNTVKNTVVRVEIEFGSEFYCNCPNVVTFINHVENVELMD</sequence>
<evidence type="ECO:0000313" key="3">
    <source>
        <dbReference type="RefSeq" id="XP_010445843.1"/>
    </source>
</evidence>